<dbReference type="Proteomes" id="UP001642360">
    <property type="component" value="Unassembled WGS sequence"/>
</dbReference>
<reference evidence="1 2" key="1">
    <citation type="submission" date="2024-02" db="EMBL/GenBank/DDBJ databases">
        <authorList>
            <person name="Vignale AGUSTIN F."/>
            <person name="Sosa J E."/>
            <person name="Modenutti C."/>
        </authorList>
    </citation>
    <scope>NUCLEOTIDE SEQUENCE [LARGE SCALE GENOMIC DNA]</scope>
</reference>
<name>A0ABC8T0D1_9AQUA</name>
<evidence type="ECO:0000313" key="1">
    <source>
        <dbReference type="EMBL" id="CAK9161561.1"/>
    </source>
</evidence>
<accession>A0ABC8T0D1</accession>
<protein>
    <submittedName>
        <fullName evidence="1">Uncharacterized protein</fullName>
    </submittedName>
</protein>
<proteinExistence type="predicted"/>
<dbReference type="AlphaFoldDB" id="A0ABC8T0D1"/>
<comment type="caution">
    <text evidence="1">The sequence shown here is derived from an EMBL/GenBank/DDBJ whole genome shotgun (WGS) entry which is preliminary data.</text>
</comment>
<keyword evidence="2" id="KW-1185">Reference proteome</keyword>
<dbReference type="EMBL" id="CAUOFW020003702">
    <property type="protein sequence ID" value="CAK9161561.1"/>
    <property type="molecule type" value="Genomic_DNA"/>
</dbReference>
<organism evidence="1 2">
    <name type="scientific">Ilex paraguariensis</name>
    <name type="common">yerba mate</name>
    <dbReference type="NCBI Taxonomy" id="185542"/>
    <lineage>
        <taxon>Eukaryota</taxon>
        <taxon>Viridiplantae</taxon>
        <taxon>Streptophyta</taxon>
        <taxon>Embryophyta</taxon>
        <taxon>Tracheophyta</taxon>
        <taxon>Spermatophyta</taxon>
        <taxon>Magnoliopsida</taxon>
        <taxon>eudicotyledons</taxon>
        <taxon>Gunneridae</taxon>
        <taxon>Pentapetalae</taxon>
        <taxon>asterids</taxon>
        <taxon>campanulids</taxon>
        <taxon>Aquifoliales</taxon>
        <taxon>Aquifoliaceae</taxon>
        <taxon>Ilex</taxon>
    </lineage>
</organism>
<sequence>MSPMCLIGGLKTSVSMKLGKEEAFYAAGTAIVLTSPKARDISAVVWMVTTGTLTFLRDATICISMSVKTQTTIAEVKLFAPIRWAATGAVSHMVIRSITMQVDILDANLMEEATEIATGALILIAIGYIELEDESQLQQEVLKKLETNRRNDEVNSTKFSVQLPKAIFSSIMGVATSNEAWI</sequence>
<evidence type="ECO:0000313" key="2">
    <source>
        <dbReference type="Proteomes" id="UP001642360"/>
    </source>
</evidence>
<gene>
    <name evidence="1" type="ORF">ILEXP_LOCUS30368</name>
</gene>